<organism evidence="2 3">
    <name type="scientific">Trachymyrmex septentrionalis</name>
    <dbReference type="NCBI Taxonomy" id="34720"/>
    <lineage>
        <taxon>Eukaryota</taxon>
        <taxon>Metazoa</taxon>
        <taxon>Ecdysozoa</taxon>
        <taxon>Arthropoda</taxon>
        <taxon>Hexapoda</taxon>
        <taxon>Insecta</taxon>
        <taxon>Pterygota</taxon>
        <taxon>Neoptera</taxon>
        <taxon>Endopterygota</taxon>
        <taxon>Hymenoptera</taxon>
        <taxon>Apocrita</taxon>
        <taxon>Aculeata</taxon>
        <taxon>Formicoidea</taxon>
        <taxon>Formicidae</taxon>
        <taxon>Myrmicinae</taxon>
        <taxon>Trachymyrmex</taxon>
    </lineage>
</organism>
<dbReference type="EMBL" id="KQ981979">
    <property type="protein sequence ID" value="KYN31510.1"/>
    <property type="molecule type" value="Genomic_DNA"/>
</dbReference>
<name>A0A195ETD2_9HYME</name>
<gene>
    <name evidence="2" type="ORF">ALC56_14391</name>
</gene>
<evidence type="ECO:0000256" key="1">
    <source>
        <dbReference type="SAM" id="MobiDB-lite"/>
    </source>
</evidence>
<dbReference type="Proteomes" id="UP000078541">
    <property type="component" value="Unassembled WGS sequence"/>
</dbReference>
<feature type="region of interest" description="Disordered" evidence="1">
    <location>
        <begin position="103"/>
        <end position="122"/>
    </location>
</feature>
<accession>A0A195ETD2</accession>
<feature type="compositionally biased region" description="Basic and acidic residues" evidence="1">
    <location>
        <begin position="107"/>
        <end position="121"/>
    </location>
</feature>
<keyword evidence="3" id="KW-1185">Reference proteome</keyword>
<proteinExistence type="predicted"/>
<evidence type="ECO:0000313" key="2">
    <source>
        <dbReference type="EMBL" id="KYN31510.1"/>
    </source>
</evidence>
<sequence>MIAAPNDTALATRLQLFCGTLDTRVTSPFLLFKKYRYGLTPRAVFFFYQTALDWQSRNSLERRDNAWHLGSLRYVRLHALDNPRNAPVAAVGLREVTLQSRPLPGVGERDRALSRPPKERNINVPALDGRVTQVWSSHEQPEVPTRHLGIVVKQISLSLCLTYNSSLITLLMLFTGDYLNCRIISSYRTAFRSCNQGDMNEAAKTHIRFRNRSVQFSPRSDNKRKNTA</sequence>
<evidence type="ECO:0000313" key="3">
    <source>
        <dbReference type="Proteomes" id="UP000078541"/>
    </source>
</evidence>
<protein>
    <submittedName>
        <fullName evidence="2">Uncharacterized protein</fullName>
    </submittedName>
</protein>
<reference evidence="2 3" key="1">
    <citation type="submission" date="2016-03" db="EMBL/GenBank/DDBJ databases">
        <title>Trachymyrmex septentrionalis WGS genome.</title>
        <authorList>
            <person name="Nygaard S."/>
            <person name="Hu H."/>
            <person name="Boomsma J."/>
            <person name="Zhang G."/>
        </authorList>
    </citation>
    <scope>NUCLEOTIDE SEQUENCE [LARGE SCALE GENOMIC DNA]</scope>
    <source>
        <strain evidence="2">Tsep2-gDNA-1</strain>
        <tissue evidence="2">Whole body</tissue>
    </source>
</reference>
<dbReference type="AlphaFoldDB" id="A0A195ETD2"/>